<dbReference type="PANTHER" id="PTHR34365:SF7">
    <property type="entry name" value="GLYCINE-RICH DOMAIN-CONTAINING PROTEIN 1"/>
    <property type="match status" value="1"/>
</dbReference>
<dbReference type="Pfam" id="PF07173">
    <property type="entry name" value="GRDP-like"/>
    <property type="match status" value="1"/>
</dbReference>
<evidence type="ECO:0000313" key="3">
    <source>
        <dbReference type="Proteomes" id="UP000007978"/>
    </source>
</evidence>
<reference evidence="2 3" key="1">
    <citation type="journal article" date="2012" name="PLoS Pathog.">
        <title>Comparative pathogenomics reveals horizontally acquired novel virulence genes in fungi infecting cereal hosts.</title>
        <authorList>
            <person name="Gardiner D.M."/>
            <person name="McDonald M.C."/>
            <person name="Covarelli L."/>
            <person name="Solomon P.S."/>
            <person name="Rusu A.G."/>
            <person name="Marshall M."/>
            <person name="Kazan K."/>
            <person name="Chakraborty S."/>
            <person name="McDonald B.A."/>
            <person name="Manners J.M."/>
        </authorList>
    </citation>
    <scope>NUCLEOTIDE SEQUENCE [LARGE SCALE GENOMIC DNA]</scope>
    <source>
        <strain evidence="2 3">CS3096</strain>
    </source>
</reference>
<dbReference type="eggNOG" id="ENOG502R1BP">
    <property type="taxonomic scope" value="Eukaryota"/>
</dbReference>
<comment type="caution">
    <text evidence="2">The sequence shown here is derived from an EMBL/GenBank/DDBJ whole genome shotgun (WGS) entry which is preliminary data.</text>
</comment>
<dbReference type="Proteomes" id="UP000007978">
    <property type="component" value="Chromosome 4"/>
</dbReference>
<sequence>MAPGCLLLDSAFAVTLKNVLQDAIERLMSPRASPFAALDRLLISNNLIEVSVRESDVLLHCHLLEHFVAIRSKIDAWADKHAIDEGAAWTCYINAGIRRLTQWFEAALSGLVDLNTHIPPLDVLLVWHAFLQDPVQWKRFTDKTEVKFSGWNSDALSRALQNDESGEFRPSWDCMNKINRVYSHEDVRTFMDSSIDYVFNREDGNDTTTQAVTRLFDSKRLSHKITTLNGEWNFAYNFHSAAQRQLDLAEQVLKFSWHRMYTSPLDNEWGLRAAVKRYRRLMTLAQFRGPIEQLELGMLGCSGVTYLDIDLVWRTHILAPREYRWFCNETFGGLVLNIPSPPGIHGPETVFLDDTSQIYEHVFGEEYAVCLCWPCVDGRRADNPGPWNLKWFTGPIPTTPISEEIDRRRNAAVDIPLAFGSKQCRKCGSHPRRQCLKKDVEENLEQEPLLLGRSSTDCVLTPTVPVAAHGRIERLTVPFRDLEVSPLRSETLGETPSRSSVPSANFETSEPTLWDTDRNTIVESLDNDGRRPLTPGLSDGSTCSDDSIDDSTADSADDSTDEAAYSNYILERCANVHRIPPLERAFALPTNNRNADATRDGPRGRSRISRAG</sequence>
<dbReference type="HOGENOM" id="CLU_528971_0_0_1"/>
<gene>
    <name evidence="2" type="ORF">FPSE_05110</name>
</gene>
<organism evidence="2 3">
    <name type="scientific">Fusarium pseudograminearum (strain CS3096)</name>
    <name type="common">Wheat and barley crown-rot fungus</name>
    <dbReference type="NCBI Taxonomy" id="1028729"/>
    <lineage>
        <taxon>Eukaryota</taxon>
        <taxon>Fungi</taxon>
        <taxon>Dikarya</taxon>
        <taxon>Ascomycota</taxon>
        <taxon>Pezizomycotina</taxon>
        <taxon>Sordariomycetes</taxon>
        <taxon>Hypocreomycetidae</taxon>
        <taxon>Hypocreales</taxon>
        <taxon>Nectriaceae</taxon>
        <taxon>Fusarium</taxon>
    </lineage>
</organism>
<name>K3W0U8_FUSPC</name>
<dbReference type="PANTHER" id="PTHR34365">
    <property type="entry name" value="ENOLASE (DUF1399)"/>
    <property type="match status" value="1"/>
</dbReference>
<dbReference type="EMBL" id="AFNW01000105">
    <property type="protein sequence ID" value="EKJ74775.1"/>
    <property type="molecule type" value="Genomic_DNA"/>
</dbReference>
<feature type="region of interest" description="Disordered" evidence="1">
    <location>
        <begin position="488"/>
        <end position="560"/>
    </location>
</feature>
<accession>K3W0U8</accession>
<dbReference type="RefSeq" id="XP_009256503.1">
    <property type="nucleotide sequence ID" value="XM_009258228.1"/>
</dbReference>
<feature type="compositionally biased region" description="Acidic residues" evidence="1">
    <location>
        <begin position="546"/>
        <end position="560"/>
    </location>
</feature>
<feature type="region of interest" description="Disordered" evidence="1">
    <location>
        <begin position="584"/>
        <end position="612"/>
    </location>
</feature>
<protein>
    <submittedName>
        <fullName evidence="2">Uncharacterized protein</fullName>
    </submittedName>
</protein>
<dbReference type="GeneID" id="20363728"/>
<dbReference type="KEGG" id="fpu:FPSE_05110"/>
<proteinExistence type="predicted"/>
<keyword evidence="3" id="KW-1185">Reference proteome</keyword>
<dbReference type="AlphaFoldDB" id="K3W0U8"/>
<evidence type="ECO:0000313" key="2">
    <source>
        <dbReference type="EMBL" id="EKJ74775.1"/>
    </source>
</evidence>
<dbReference type="OrthoDB" id="2684236at2759"/>
<feature type="compositionally biased region" description="Polar residues" evidence="1">
    <location>
        <begin position="492"/>
        <end position="511"/>
    </location>
</feature>
<evidence type="ECO:0000256" key="1">
    <source>
        <dbReference type="SAM" id="MobiDB-lite"/>
    </source>
</evidence>
<dbReference type="InterPro" id="IPR009836">
    <property type="entry name" value="GRDP-like"/>
</dbReference>